<keyword evidence="1" id="KW-0472">Membrane</keyword>
<dbReference type="EMBL" id="JAJJVQ010000003">
    <property type="protein sequence ID" value="MCO5781645.1"/>
    <property type="molecule type" value="Genomic_DNA"/>
</dbReference>
<evidence type="ECO:0000313" key="3">
    <source>
        <dbReference type="Proteomes" id="UP001139290"/>
    </source>
</evidence>
<keyword evidence="3" id="KW-1185">Reference proteome</keyword>
<evidence type="ECO:0000256" key="1">
    <source>
        <dbReference type="SAM" id="Phobius"/>
    </source>
</evidence>
<feature type="transmembrane region" description="Helical" evidence="1">
    <location>
        <begin position="15"/>
        <end position="35"/>
    </location>
</feature>
<organism evidence="2 3">
    <name type="scientific">Citrobacter meridianamericanus</name>
    <dbReference type="NCBI Taxonomy" id="2894201"/>
    <lineage>
        <taxon>Bacteria</taxon>
        <taxon>Pseudomonadati</taxon>
        <taxon>Pseudomonadota</taxon>
        <taxon>Gammaproteobacteria</taxon>
        <taxon>Enterobacterales</taxon>
        <taxon>Enterobacteriaceae</taxon>
        <taxon>Citrobacter</taxon>
    </lineage>
</organism>
<reference evidence="2" key="1">
    <citation type="submission" date="2021-11" db="EMBL/GenBank/DDBJ databases">
        <title>Citrobacter meridianamericanus sp. nov. isolated from soil.</title>
        <authorList>
            <person name="Furlan J.P.R."/>
            <person name="Stehling E.G."/>
        </authorList>
    </citation>
    <scope>NUCLEOTIDE SEQUENCE</scope>
    <source>
        <strain evidence="2">BR102</strain>
    </source>
</reference>
<dbReference type="RefSeq" id="WP_252838245.1">
    <property type="nucleotide sequence ID" value="NZ_JAJJVQ010000003.1"/>
</dbReference>
<dbReference type="Proteomes" id="UP001139290">
    <property type="component" value="Unassembled WGS sequence"/>
</dbReference>
<accession>A0ABT1B6Z5</accession>
<keyword evidence="1" id="KW-1133">Transmembrane helix</keyword>
<evidence type="ECO:0000313" key="2">
    <source>
        <dbReference type="EMBL" id="MCO5781645.1"/>
    </source>
</evidence>
<comment type="caution">
    <text evidence="2">The sequence shown here is derived from an EMBL/GenBank/DDBJ whole genome shotgun (WGS) entry which is preliminary data.</text>
</comment>
<gene>
    <name evidence="2" type="ORF">LOD26_09940</name>
</gene>
<name>A0ABT1B6Z5_9ENTR</name>
<keyword evidence="1" id="KW-0812">Transmembrane</keyword>
<sequence length="179" mass="19932">MFETIKNFALSSNNLGSLVAGILVFFVSAFFVFLIKDKFKKPPSFSGVFYLKITTEHSALKTYEGLSSFFVLTLINESATKAIGKIEKIYDIESNGFHRSYIGKDRNTGDVVLTIERYYFGFNKMNMHISLKGDANGAQRPSSLVISLKRAKLNTSGFFTTTAADATGLAVFQNKKFQD</sequence>
<protein>
    <submittedName>
        <fullName evidence="2">Uncharacterized protein</fullName>
    </submittedName>
</protein>
<proteinExistence type="predicted"/>